<name>A0A845DN31_9BACI</name>
<accession>A0A845DN31</accession>
<evidence type="ECO:0000313" key="2">
    <source>
        <dbReference type="Proteomes" id="UP000460949"/>
    </source>
</evidence>
<comment type="caution">
    <text evidence="1">The sequence shown here is derived from an EMBL/GenBank/DDBJ whole genome shotgun (WGS) entry which is preliminary data.</text>
</comment>
<protein>
    <submittedName>
        <fullName evidence="1">Uncharacterized protein</fullName>
    </submittedName>
</protein>
<dbReference type="EMBL" id="WMET01000001">
    <property type="protein sequence ID" value="MYL18900.1"/>
    <property type="molecule type" value="Genomic_DNA"/>
</dbReference>
<evidence type="ECO:0000313" key="1">
    <source>
        <dbReference type="EMBL" id="MYL18900.1"/>
    </source>
</evidence>
<dbReference type="Proteomes" id="UP000460949">
    <property type="component" value="Unassembled WGS sequence"/>
</dbReference>
<dbReference type="OrthoDB" id="9950227at2"/>
<reference evidence="1 2" key="1">
    <citation type="submission" date="2019-11" db="EMBL/GenBank/DDBJ databases">
        <title>Genome sequences of 17 halophilic strains isolated from different environments.</title>
        <authorList>
            <person name="Furrow R.E."/>
        </authorList>
    </citation>
    <scope>NUCLEOTIDE SEQUENCE [LARGE SCALE GENOMIC DNA]</scope>
    <source>
        <strain evidence="1 2">22511_23_Filter</strain>
    </source>
</reference>
<proteinExistence type="predicted"/>
<gene>
    <name evidence="1" type="ORF">GLW04_03300</name>
</gene>
<organism evidence="1 2">
    <name type="scientific">Halobacillus litoralis</name>
    <dbReference type="NCBI Taxonomy" id="45668"/>
    <lineage>
        <taxon>Bacteria</taxon>
        <taxon>Bacillati</taxon>
        <taxon>Bacillota</taxon>
        <taxon>Bacilli</taxon>
        <taxon>Bacillales</taxon>
        <taxon>Bacillaceae</taxon>
        <taxon>Halobacillus</taxon>
    </lineage>
</organism>
<dbReference type="RefSeq" id="WP_160835338.1">
    <property type="nucleotide sequence ID" value="NZ_WMET01000001.1"/>
</dbReference>
<dbReference type="AlphaFoldDB" id="A0A845DN31"/>
<sequence length="109" mass="12180">MRLFPVFFVGSMLLFSALLHPHEKFQELAYSWSDDLNIASSVQLSHNEGVFFQPLSFPPDQDETDPSAFIHDPPASLVQSYGLLKHQVVGVLGESKGFLTVRHANSTYT</sequence>